<feature type="transmembrane region" description="Helical" evidence="1">
    <location>
        <begin position="37"/>
        <end position="56"/>
    </location>
</feature>
<dbReference type="EMBL" id="CAFBQM010000006">
    <property type="protein sequence ID" value="CAB5054016.1"/>
    <property type="molecule type" value="Genomic_DNA"/>
</dbReference>
<name>A0A6J6Q2X0_9ZZZZ</name>
<organism evidence="2">
    <name type="scientific">freshwater metagenome</name>
    <dbReference type="NCBI Taxonomy" id="449393"/>
    <lineage>
        <taxon>unclassified sequences</taxon>
        <taxon>metagenomes</taxon>
        <taxon>ecological metagenomes</taxon>
    </lineage>
</organism>
<accession>A0A6J6Q2X0</accession>
<evidence type="ECO:0000313" key="6">
    <source>
        <dbReference type="EMBL" id="CAB4984754.1"/>
    </source>
</evidence>
<evidence type="ECO:0000313" key="8">
    <source>
        <dbReference type="EMBL" id="CAB5054016.1"/>
    </source>
</evidence>
<feature type="transmembrane region" description="Helical" evidence="1">
    <location>
        <begin position="6"/>
        <end position="25"/>
    </location>
</feature>
<sequence>MSSINTVLYLVHILCVIAILSLLLRQWNKNPRKFNPGILHAGLAALIAGLAMVGMWGTVHPDEMLNHIKVGIKLLILIIILVIGYANVKKPVLAKNTWLLLIGLTTTNVLIASLWH</sequence>
<protein>
    <submittedName>
        <fullName evidence="2">Unannotated protein</fullName>
    </submittedName>
</protein>
<keyword evidence="1" id="KW-1133">Transmembrane helix</keyword>
<dbReference type="AlphaFoldDB" id="A0A6J6Q2X0"/>
<evidence type="ECO:0000313" key="3">
    <source>
        <dbReference type="EMBL" id="CAB4765262.1"/>
    </source>
</evidence>
<proteinExistence type="predicted"/>
<dbReference type="EMBL" id="CAFBLC010000017">
    <property type="protein sequence ID" value="CAB4854440.1"/>
    <property type="molecule type" value="Genomic_DNA"/>
</dbReference>
<gene>
    <name evidence="2" type="ORF">UFOPK2627_00610</name>
    <name evidence="3" type="ORF">UFOPK2879_00616</name>
    <name evidence="4" type="ORF">UFOPK3078_00616</name>
    <name evidence="5" type="ORF">UFOPK3288_00664</name>
    <name evidence="6" type="ORF">UFOPK3990_00645</name>
    <name evidence="7" type="ORF">UFOPK4245_00671</name>
    <name evidence="8" type="ORF">UFOPK4337_00288</name>
</gene>
<feature type="transmembrane region" description="Helical" evidence="1">
    <location>
        <begin position="98"/>
        <end position="115"/>
    </location>
</feature>
<dbReference type="EMBL" id="CAFBOQ010000014">
    <property type="protein sequence ID" value="CAB4984754.1"/>
    <property type="molecule type" value="Genomic_DNA"/>
</dbReference>
<evidence type="ECO:0000313" key="5">
    <source>
        <dbReference type="EMBL" id="CAB4854440.1"/>
    </source>
</evidence>
<evidence type="ECO:0000313" key="7">
    <source>
        <dbReference type="EMBL" id="CAB5048623.1"/>
    </source>
</evidence>
<evidence type="ECO:0000313" key="2">
    <source>
        <dbReference type="EMBL" id="CAB4703168.1"/>
    </source>
</evidence>
<dbReference type="EMBL" id="CAEZZN010000015">
    <property type="protein sequence ID" value="CAB4765262.1"/>
    <property type="molecule type" value="Genomic_DNA"/>
</dbReference>
<dbReference type="EMBL" id="CAEZYA010000014">
    <property type="protein sequence ID" value="CAB4703168.1"/>
    <property type="molecule type" value="Genomic_DNA"/>
</dbReference>
<dbReference type="EMBL" id="CAFBQD010000012">
    <property type="protein sequence ID" value="CAB5048623.1"/>
    <property type="molecule type" value="Genomic_DNA"/>
</dbReference>
<evidence type="ECO:0000313" key="4">
    <source>
        <dbReference type="EMBL" id="CAB4805159.1"/>
    </source>
</evidence>
<keyword evidence="1" id="KW-0812">Transmembrane</keyword>
<evidence type="ECO:0000256" key="1">
    <source>
        <dbReference type="SAM" id="Phobius"/>
    </source>
</evidence>
<reference evidence="2" key="1">
    <citation type="submission" date="2020-05" db="EMBL/GenBank/DDBJ databases">
        <authorList>
            <person name="Chiriac C."/>
            <person name="Salcher M."/>
            <person name="Ghai R."/>
            <person name="Kavagutti S V."/>
        </authorList>
    </citation>
    <scope>NUCLEOTIDE SEQUENCE</scope>
</reference>
<keyword evidence="1" id="KW-0472">Membrane</keyword>
<feature type="transmembrane region" description="Helical" evidence="1">
    <location>
        <begin position="68"/>
        <end position="86"/>
    </location>
</feature>
<dbReference type="EMBL" id="CAFAAU010000013">
    <property type="protein sequence ID" value="CAB4805159.1"/>
    <property type="molecule type" value="Genomic_DNA"/>
</dbReference>